<evidence type="ECO:0000256" key="1">
    <source>
        <dbReference type="SAM" id="SignalP"/>
    </source>
</evidence>
<name>A0ABN2XME6_9ACTN</name>
<protein>
    <submittedName>
        <fullName evidence="2">Uncharacterized protein</fullName>
    </submittedName>
</protein>
<evidence type="ECO:0000313" key="2">
    <source>
        <dbReference type="EMBL" id="GAA2114837.1"/>
    </source>
</evidence>
<organism evidence="2 3">
    <name type="scientific">Nocardioides bigeumensis</name>
    <dbReference type="NCBI Taxonomy" id="433657"/>
    <lineage>
        <taxon>Bacteria</taxon>
        <taxon>Bacillati</taxon>
        <taxon>Actinomycetota</taxon>
        <taxon>Actinomycetes</taxon>
        <taxon>Propionibacteriales</taxon>
        <taxon>Nocardioidaceae</taxon>
        <taxon>Nocardioides</taxon>
    </lineage>
</organism>
<gene>
    <name evidence="2" type="ORF">GCM10009843_03590</name>
</gene>
<dbReference type="EMBL" id="BAAAQQ010000002">
    <property type="protein sequence ID" value="GAA2114837.1"/>
    <property type="molecule type" value="Genomic_DNA"/>
</dbReference>
<evidence type="ECO:0000313" key="3">
    <source>
        <dbReference type="Proteomes" id="UP001500575"/>
    </source>
</evidence>
<dbReference type="Proteomes" id="UP001500575">
    <property type="component" value="Unassembled WGS sequence"/>
</dbReference>
<feature type="signal peptide" evidence="1">
    <location>
        <begin position="1"/>
        <end position="25"/>
    </location>
</feature>
<keyword evidence="1" id="KW-0732">Signal</keyword>
<reference evidence="2 3" key="1">
    <citation type="journal article" date="2019" name="Int. J. Syst. Evol. Microbiol.">
        <title>The Global Catalogue of Microorganisms (GCM) 10K type strain sequencing project: providing services to taxonomists for standard genome sequencing and annotation.</title>
        <authorList>
            <consortium name="The Broad Institute Genomics Platform"/>
            <consortium name="The Broad Institute Genome Sequencing Center for Infectious Disease"/>
            <person name="Wu L."/>
            <person name="Ma J."/>
        </authorList>
    </citation>
    <scope>NUCLEOTIDE SEQUENCE [LARGE SCALE GENOMIC DNA]</scope>
    <source>
        <strain evidence="2 3">JCM 16021</strain>
    </source>
</reference>
<comment type="caution">
    <text evidence="2">The sequence shown here is derived from an EMBL/GenBank/DDBJ whole genome shotgun (WGS) entry which is preliminary data.</text>
</comment>
<proteinExistence type="predicted"/>
<keyword evidence="3" id="KW-1185">Reference proteome</keyword>
<feature type="chain" id="PRO_5045634439" evidence="1">
    <location>
        <begin position="26"/>
        <end position="345"/>
    </location>
</feature>
<accession>A0ABN2XME6</accession>
<sequence length="345" mass="37716">MLDSGSVRHAVARGAAMLLLAVALAAAVPPDDASGLAAPRGRGDVHIFKLGEKVAPHGGRVRIKPPVEWWGNARVQRKSMTVTIGARNVATDVGSVRLGPGKYQLKTKVKYQTWKLVPHVFVLPPGSVVRLNSTTGNDVIRVTFSGCRVTSVTDVTQSSGTLTYGCYFLGWNKVTQEEFVFPVMPVQGTYQPGQFSDQVLEHFLGGQYAGFVSSTNPQDLIDEDTALDQLTLPLELSTEYQAPGNVKTHRDSRSQSLVVRAGVKPRKCATYADFRAVNFDFSEPEKYGDSMGQVADTLRSAGKRISFTDYGDYVIEFREYRACDENASLRVGFVDGRAYAKSYST</sequence>